<evidence type="ECO:0000313" key="2">
    <source>
        <dbReference type="Proteomes" id="UP000284676"/>
    </source>
</evidence>
<reference evidence="1 2" key="1">
    <citation type="submission" date="2018-08" db="EMBL/GenBank/DDBJ databases">
        <title>A genome reference for cultivated species of the human gut microbiota.</title>
        <authorList>
            <person name="Zou Y."/>
            <person name="Xue W."/>
            <person name="Luo G."/>
        </authorList>
    </citation>
    <scope>NUCLEOTIDE SEQUENCE [LARGE SCALE GENOMIC DNA]</scope>
    <source>
        <strain evidence="1 2">AM25-1</strain>
    </source>
</reference>
<dbReference type="EMBL" id="QRHL01000023">
    <property type="protein sequence ID" value="RHF70668.1"/>
    <property type="molecule type" value="Genomic_DNA"/>
</dbReference>
<protein>
    <submittedName>
        <fullName evidence="1">IS110 family transposase</fullName>
    </submittedName>
</protein>
<gene>
    <name evidence="1" type="ORF">DW663_10235</name>
</gene>
<accession>A0A414PQ49</accession>
<dbReference type="AlphaFoldDB" id="A0A414PQ49"/>
<feature type="non-terminal residue" evidence="1">
    <location>
        <position position="68"/>
    </location>
</feature>
<comment type="caution">
    <text evidence="1">The sequence shown here is derived from an EMBL/GenBank/DDBJ whole genome shotgun (WGS) entry which is preliminary data.</text>
</comment>
<proteinExistence type="predicted"/>
<organism evidence="1 2">
    <name type="scientific">Fusobacterium mortiferum</name>
    <dbReference type="NCBI Taxonomy" id="850"/>
    <lineage>
        <taxon>Bacteria</taxon>
        <taxon>Fusobacteriati</taxon>
        <taxon>Fusobacteriota</taxon>
        <taxon>Fusobacteriia</taxon>
        <taxon>Fusobacteriales</taxon>
        <taxon>Fusobacteriaceae</taxon>
        <taxon>Fusobacterium</taxon>
    </lineage>
</organism>
<name>A0A414PQ49_FUSMR</name>
<dbReference type="Proteomes" id="UP000284676">
    <property type="component" value="Unassembled WGS sequence"/>
</dbReference>
<evidence type="ECO:0000313" key="1">
    <source>
        <dbReference type="EMBL" id="RHF70668.1"/>
    </source>
</evidence>
<sequence length="68" mass="7809">MNCNQNFKISQVTEGTLVLGIDVGSNTHYARAFDWRGLELSKVFKFKNSFEGFQSFVLYEVDYGNFSL</sequence>